<comment type="caution">
    <text evidence="3">The sequence shown here is derived from an EMBL/GenBank/DDBJ whole genome shotgun (WGS) entry which is preliminary data.</text>
</comment>
<dbReference type="InterPro" id="IPR029033">
    <property type="entry name" value="His_PPase_superfam"/>
</dbReference>
<sequence>IMSAKLPEFLEEQYPPDLELKLLQIVHRHGERTPVRRRLEHMVPTIWNLCEANTAMFASIAEFNKQEKDGKKIQHVTQLPMERVLETDGSRKMAPAGCYYGQLTNLGRYRMNLLGERLREFYVDKMKFLPDVFDEESIYLRSSEYPRTQESVLQLIGGGLYPEHKRPMDFTGLKLHIRDPRDDLMFPNPNCYRLRALAKEFNKEVARNMHDKMESLSYRLRHHVKDVSLTSHPSANGILDTLVSAKVHGFPLPPEIDQNLFDDLESVVVHEWFYGAMQSTEVRRLGLGRLMGLIRDRMNWKEDRGDKDKLKLAVYSGHDTTVGPLLIMMDAFDKKWPPFGSAVLFELFKQKDKDQHFVRVRYNENALKLPGCQAEGNHKKGDPTLCTFEAFKNVVREQVPLDWEKECDK</sequence>
<dbReference type="STRING" id="101091.A0A1C7N6T0"/>
<dbReference type="Gene3D" id="3.40.50.1240">
    <property type="entry name" value="Phosphoglycerate mutase-like"/>
    <property type="match status" value="1"/>
</dbReference>
<evidence type="ECO:0000256" key="1">
    <source>
        <dbReference type="ARBA" id="ARBA00005375"/>
    </source>
</evidence>
<organism evidence="3 4">
    <name type="scientific">Choanephora cucurbitarum</name>
    <dbReference type="NCBI Taxonomy" id="101091"/>
    <lineage>
        <taxon>Eukaryota</taxon>
        <taxon>Fungi</taxon>
        <taxon>Fungi incertae sedis</taxon>
        <taxon>Mucoromycota</taxon>
        <taxon>Mucoromycotina</taxon>
        <taxon>Mucoromycetes</taxon>
        <taxon>Mucorales</taxon>
        <taxon>Mucorineae</taxon>
        <taxon>Choanephoraceae</taxon>
        <taxon>Choanephoroideae</taxon>
        <taxon>Choanephora</taxon>
    </lineage>
</organism>
<dbReference type="InterPro" id="IPR033379">
    <property type="entry name" value="Acid_Pase_AS"/>
</dbReference>
<gene>
    <name evidence="3" type="primary">SPBC4.06</name>
    <name evidence="3" type="ORF">A0J61_07643</name>
</gene>
<proteinExistence type="inferred from homology"/>
<dbReference type="Proteomes" id="UP000093000">
    <property type="component" value="Unassembled WGS sequence"/>
</dbReference>
<keyword evidence="2" id="KW-0378">Hydrolase</keyword>
<dbReference type="PANTHER" id="PTHR11567:SF110">
    <property type="entry name" value="2-PHOSPHOXYLOSE PHOSPHATASE 1"/>
    <property type="match status" value="1"/>
</dbReference>
<name>A0A1C7N6T0_9FUNG</name>
<dbReference type="InterPro" id="IPR000560">
    <property type="entry name" value="His_Pase_clade-2"/>
</dbReference>
<dbReference type="InterPro" id="IPR050645">
    <property type="entry name" value="Histidine_acid_phosphatase"/>
</dbReference>
<protein>
    <submittedName>
        <fullName evidence="3">Putative acid phosphatase SPBC4.06</fullName>
    </submittedName>
</protein>
<dbReference type="FunCoup" id="A0A1C7N6T0">
    <property type="interactions" value="40"/>
</dbReference>
<dbReference type="AlphaFoldDB" id="A0A1C7N6T0"/>
<feature type="non-terminal residue" evidence="3">
    <location>
        <position position="1"/>
    </location>
</feature>
<evidence type="ECO:0000256" key="2">
    <source>
        <dbReference type="ARBA" id="ARBA00022801"/>
    </source>
</evidence>
<evidence type="ECO:0000313" key="3">
    <source>
        <dbReference type="EMBL" id="OBZ84309.1"/>
    </source>
</evidence>
<dbReference type="CDD" id="cd07061">
    <property type="entry name" value="HP_HAP_like"/>
    <property type="match status" value="1"/>
</dbReference>
<dbReference type="OrthoDB" id="10257284at2759"/>
<accession>A0A1C7N6T0</accession>
<keyword evidence="4" id="KW-1185">Reference proteome</keyword>
<dbReference type="InParanoid" id="A0A1C7N6T0"/>
<dbReference type="Pfam" id="PF00328">
    <property type="entry name" value="His_Phos_2"/>
    <property type="match status" value="1"/>
</dbReference>
<comment type="similarity">
    <text evidence="1">Belongs to the histidine acid phosphatase family.</text>
</comment>
<dbReference type="GO" id="GO:0016791">
    <property type="term" value="F:phosphatase activity"/>
    <property type="evidence" value="ECO:0007669"/>
    <property type="project" value="TreeGrafter"/>
</dbReference>
<dbReference type="PANTHER" id="PTHR11567">
    <property type="entry name" value="ACID PHOSPHATASE-RELATED"/>
    <property type="match status" value="1"/>
</dbReference>
<dbReference type="SUPFAM" id="SSF53254">
    <property type="entry name" value="Phosphoglycerate mutase-like"/>
    <property type="match status" value="1"/>
</dbReference>
<dbReference type="PROSITE" id="PS00616">
    <property type="entry name" value="HIS_ACID_PHOSPHAT_1"/>
    <property type="match status" value="1"/>
</dbReference>
<evidence type="ECO:0000313" key="4">
    <source>
        <dbReference type="Proteomes" id="UP000093000"/>
    </source>
</evidence>
<reference evidence="3 4" key="1">
    <citation type="submission" date="2016-03" db="EMBL/GenBank/DDBJ databases">
        <title>Choanephora cucurbitarum.</title>
        <authorList>
            <person name="Min B."/>
            <person name="Park H."/>
            <person name="Park J.-H."/>
            <person name="Shin H.-D."/>
            <person name="Choi I.-G."/>
        </authorList>
    </citation>
    <scope>NUCLEOTIDE SEQUENCE [LARGE SCALE GENOMIC DNA]</scope>
    <source>
        <strain evidence="3 4">KUS-F28377</strain>
    </source>
</reference>
<dbReference type="EMBL" id="LUGH01000527">
    <property type="protein sequence ID" value="OBZ84309.1"/>
    <property type="molecule type" value="Genomic_DNA"/>
</dbReference>